<feature type="compositionally biased region" description="Basic residues" evidence="2">
    <location>
        <begin position="767"/>
        <end position="779"/>
    </location>
</feature>
<feature type="compositionally biased region" description="Polar residues" evidence="2">
    <location>
        <begin position="516"/>
        <end position="528"/>
    </location>
</feature>
<dbReference type="PROSITE" id="PS50158">
    <property type="entry name" value="ZF_CCHC"/>
    <property type="match status" value="1"/>
</dbReference>
<feature type="compositionally biased region" description="Low complexity" evidence="2">
    <location>
        <begin position="450"/>
        <end position="471"/>
    </location>
</feature>
<dbReference type="Pfam" id="PF26034">
    <property type="entry name" value="PHAT_SMAUG"/>
    <property type="match status" value="1"/>
</dbReference>
<evidence type="ECO:0000256" key="1">
    <source>
        <dbReference type="PROSITE-ProRule" id="PRU00047"/>
    </source>
</evidence>
<dbReference type="SUPFAM" id="SSF47769">
    <property type="entry name" value="SAM/Pointed domain"/>
    <property type="match status" value="1"/>
</dbReference>
<feature type="compositionally biased region" description="Low complexity" evidence="2">
    <location>
        <begin position="793"/>
        <end position="804"/>
    </location>
</feature>
<feature type="region of interest" description="Disordered" evidence="2">
    <location>
        <begin position="514"/>
        <end position="561"/>
    </location>
</feature>
<name>A0A9Q1HAW7_HOLLE</name>
<dbReference type="InterPro" id="IPR001683">
    <property type="entry name" value="PX_dom"/>
</dbReference>
<keyword evidence="1" id="KW-0862">Zinc</keyword>
<dbReference type="Pfam" id="PF00787">
    <property type="entry name" value="PX"/>
    <property type="match status" value="1"/>
</dbReference>
<feature type="compositionally biased region" description="Low complexity" evidence="2">
    <location>
        <begin position="722"/>
        <end position="733"/>
    </location>
</feature>
<feature type="domain" description="CCHC-type" evidence="3">
    <location>
        <begin position="1267"/>
        <end position="1282"/>
    </location>
</feature>
<dbReference type="PANTHER" id="PTHR16195:SF16">
    <property type="entry name" value="ZINC FINGER CCHC DOMAIN-CONTAINING PROTEIN 14"/>
    <property type="match status" value="1"/>
</dbReference>
<dbReference type="Gene3D" id="3.30.1520.10">
    <property type="entry name" value="Phox-like domain"/>
    <property type="match status" value="1"/>
</dbReference>
<feature type="region of interest" description="Disordered" evidence="2">
    <location>
        <begin position="428"/>
        <end position="471"/>
    </location>
</feature>
<dbReference type="InterPro" id="IPR036871">
    <property type="entry name" value="PX_dom_sf"/>
</dbReference>
<feature type="compositionally biased region" description="Low complexity" evidence="2">
    <location>
        <begin position="343"/>
        <end position="365"/>
    </location>
</feature>
<feature type="compositionally biased region" description="Polar residues" evidence="2">
    <location>
        <begin position="535"/>
        <end position="556"/>
    </location>
</feature>
<dbReference type="EMBL" id="JAIZAY010000005">
    <property type="protein sequence ID" value="KAJ8042447.1"/>
    <property type="molecule type" value="Genomic_DNA"/>
</dbReference>
<dbReference type="Pfam" id="PF00098">
    <property type="entry name" value="zf-CCHC"/>
    <property type="match status" value="1"/>
</dbReference>
<dbReference type="GO" id="GO:0008270">
    <property type="term" value="F:zinc ion binding"/>
    <property type="evidence" value="ECO:0007669"/>
    <property type="project" value="UniProtKB-KW"/>
</dbReference>
<feature type="compositionally biased region" description="Polar residues" evidence="2">
    <location>
        <begin position="430"/>
        <end position="449"/>
    </location>
</feature>
<feature type="compositionally biased region" description="Polar residues" evidence="2">
    <location>
        <begin position="891"/>
        <end position="910"/>
    </location>
</feature>
<evidence type="ECO:0000259" key="3">
    <source>
        <dbReference type="PROSITE" id="PS50158"/>
    </source>
</evidence>
<dbReference type="GO" id="GO:0003676">
    <property type="term" value="F:nucleic acid binding"/>
    <property type="evidence" value="ECO:0007669"/>
    <property type="project" value="InterPro"/>
</dbReference>
<dbReference type="OrthoDB" id="6361509at2759"/>
<organism evidence="4 5">
    <name type="scientific">Holothuria leucospilota</name>
    <name type="common">Black long sea cucumber</name>
    <name type="synonym">Mertensiothuria leucospilota</name>
    <dbReference type="NCBI Taxonomy" id="206669"/>
    <lineage>
        <taxon>Eukaryota</taxon>
        <taxon>Metazoa</taxon>
        <taxon>Echinodermata</taxon>
        <taxon>Eleutherozoa</taxon>
        <taxon>Echinozoa</taxon>
        <taxon>Holothuroidea</taxon>
        <taxon>Aspidochirotacea</taxon>
        <taxon>Aspidochirotida</taxon>
        <taxon>Holothuriidae</taxon>
        <taxon>Holothuria</taxon>
    </lineage>
</organism>
<dbReference type="SMART" id="SM00343">
    <property type="entry name" value="ZnF_C2HC"/>
    <property type="match status" value="1"/>
</dbReference>
<gene>
    <name evidence="4" type="ORF">HOLleu_13508</name>
</gene>
<protein>
    <submittedName>
        <fullName evidence="4">Zinc finger CCHC domain-containing protein 2</fullName>
    </submittedName>
</protein>
<dbReference type="InterPro" id="IPR058599">
    <property type="entry name" value="PHAT_Smg/ZCCHC2-like"/>
</dbReference>
<dbReference type="Pfam" id="PF25479">
    <property type="entry name" value="Vts1"/>
    <property type="match status" value="1"/>
</dbReference>
<dbReference type="InterPro" id="IPR013761">
    <property type="entry name" value="SAM/pointed_sf"/>
</dbReference>
<reference evidence="4" key="1">
    <citation type="submission" date="2021-10" db="EMBL/GenBank/DDBJ databases">
        <title>Tropical sea cucumber genome reveals ecological adaptation and Cuvierian tubules defense mechanism.</title>
        <authorList>
            <person name="Chen T."/>
        </authorList>
    </citation>
    <scope>NUCLEOTIDE SEQUENCE</scope>
    <source>
        <strain evidence="4">Nanhai2018</strain>
        <tissue evidence="4">Muscle</tissue>
    </source>
</reference>
<feature type="compositionally biased region" description="Acidic residues" evidence="2">
    <location>
        <begin position="737"/>
        <end position="747"/>
    </location>
</feature>
<feature type="region of interest" description="Disordered" evidence="2">
    <location>
        <begin position="1035"/>
        <end position="1061"/>
    </location>
</feature>
<dbReference type="InterPro" id="IPR001878">
    <property type="entry name" value="Znf_CCHC"/>
</dbReference>
<dbReference type="InterPro" id="IPR042344">
    <property type="entry name" value="ZCCHC14"/>
</dbReference>
<feature type="region of interest" description="Disordered" evidence="2">
    <location>
        <begin position="765"/>
        <end position="913"/>
    </location>
</feature>
<dbReference type="PANTHER" id="PTHR16195">
    <property type="entry name" value="ZINC FINGER CCHC DOMAIN CONTAINING PROTEIN"/>
    <property type="match status" value="1"/>
</dbReference>
<proteinExistence type="predicted"/>
<feature type="compositionally biased region" description="Polar residues" evidence="2">
    <location>
        <begin position="780"/>
        <end position="790"/>
    </location>
</feature>
<dbReference type="SUPFAM" id="SSF64268">
    <property type="entry name" value="PX domain"/>
    <property type="match status" value="1"/>
</dbReference>
<keyword evidence="1" id="KW-0479">Metal-binding</keyword>
<dbReference type="Proteomes" id="UP001152320">
    <property type="component" value="Chromosome 5"/>
</dbReference>
<evidence type="ECO:0000313" key="5">
    <source>
        <dbReference type="Proteomes" id="UP001152320"/>
    </source>
</evidence>
<dbReference type="GO" id="GO:0035091">
    <property type="term" value="F:phosphatidylinositol binding"/>
    <property type="evidence" value="ECO:0007669"/>
    <property type="project" value="InterPro"/>
</dbReference>
<dbReference type="Gene3D" id="1.10.150.50">
    <property type="entry name" value="Transcription Factor, Ets-1"/>
    <property type="match status" value="1"/>
</dbReference>
<dbReference type="InterPro" id="IPR057327">
    <property type="entry name" value="Vts1_dom"/>
</dbReference>
<sequence>MRERREFVSMVCKKEVIAWFSDLTTWRRIDFLCALMDCCGSAELRFLGTYIEALCRRDYDSLREAELSANDVSYLSKLTSASDKRILDKVLTSLALMNSRCTEGARVLFKMLQEHTDAILNGHDEPVLCDRENANCRETDEKVVLLAVMAVNHPAFTFSQKQAIRRQLSALLQAVESETALDVESEEGDLQPYVKAESKSSCDKNENVDKSQDDKTCIETIEMDSVQIRPSDKRYEYVFRVHWKDGVKSAVRKTHAELFEFQCKLVQRFPEVSNKERVIPYVPGETQGKHIFSGAQARDSSEKITSKDFLEYARKLSALPSSILNCDLMIEFFKENNEAQVAPSASPSTVSSNSLTSSTSKTLHSLPHRNKLNQNGDNQALPEAMSSTPISQEQQQQQPPHVHIASPLPHPVYPLTASLRHLDISHHHNINLTPPSPISINAHLNPSQHSSTSTPPASSASTSNASATSSGTNSVYFQTISSAVSIPTPAELYNVGDSSSDHVTAPRQPFDASLLSKGQASPQANSVSFAPPLPSTTEPLVSKLNATDGSNITPNENGDVPPVMVTPTVHLPHPMPCFTTSDCQPFSSTALTKSPVTAQIQEWLKKQRLHKYEHYFEGLSVEQILALTDEDIDKWDIVTGAKGRIKSQLEQLRQSLMNPANGMTTPTPMEQSQYAVTPPVTFIQPPAGPVPFQYYFIHPHSMSQGMVAPQFLPSAGHEGVMSSDNSSSGSVSRESSDECDRDSEESEPCGFQSQDVRTHCHVEPNRKHGACTPRHHQSKLSHANSKSAGNHTVPVSPVPYSQVVKNPVSPSGGGGGGKKDIHKGSRNSRSGTAPPTKRLPASSDGTPQVGQHPPLIIRGNNNSPVPHIAHSVMMSPRGQGKNETDLPSGVPSRQQKSSGSQKVNQSTIARSQMAAVPQIHGTSNQGWHPSNNGSQLMVGNHGMPGIPGNVVTSHIGTGQQIGSIQGVATSIQNLHMDQYSQNSQPRIEVPPHVPMVQVKHHGNRQSGSNHFIGEEGMGYRTVVMQSGVPVQVNNPTSESLQGHASPGMRSDGNYIGSASGPAPSNPKVIYSNPVNQLPGSCSAPSSHAPSENFSASSTTTYVQAANQNTVSVVASSLGMMQLAYSNQMVMTGSSGSCSCNPNNGNQSNQSCPLHHFPVTNALLPNPPYLPYQNFQNFFQGGVGSNHIIQPLHVLKGPTAPGNPRYMTAGPGPNTATIPSEILYGHQYGVMAQQGQMFFNQMSMGQRGPHSPHTGMIPDGNKKGILSCFNCGAQGHKASDCRETTMETITQNSQYRLNFKPDTTES</sequence>
<keyword evidence="1" id="KW-0863">Zinc-finger</keyword>
<comment type="caution">
    <text evidence="4">The sequence shown here is derived from an EMBL/GenBank/DDBJ whole genome shotgun (WGS) entry which is preliminary data.</text>
</comment>
<feature type="region of interest" description="Disordered" evidence="2">
    <location>
        <begin position="717"/>
        <end position="753"/>
    </location>
</feature>
<keyword evidence="5" id="KW-1185">Reference proteome</keyword>
<accession>A0A9Q1HAW7</accession>
<evidence type="ECO:0000256" key="2">
    <source>
        <dbReference type="SAM" id="MobiDB-lite"/>
    </source>
</evidence>
<feature type="region of interest" description="Disordered" evidence="2">
    <location>
        <begin position="342"/>
        <end position="409"/>
    </location>
</feature>
<evidence type="ECO:0000313" key="4">
    <source>
        <dbReference type="EMBL" id="KAJ8042447.1"/>
    </source>
</evidence>